<dbReference type="Proteomes" id="UP001151518">
    <property type="component" value="Unassembled WGS sequence"/>
</dbReference>
<evidence type="ECO:0000313" key="5">
    <source>
        <dbReference type="Proteomes" id="UP001151518"/>
    </source>
</evidence>
<feature type="coiled-coil region" evidence="1">
    <location>
        <begin position="118"/>
        <end position="242"/>
    </location>
</feature>
<evidence type="ECO:0000256" key="1">
    <source>
        <dbReference type="SAM" id="Coils"/>
    </source>
</evidence>
<feature type="domain" description="TRIP4/RQT4 C2HC5-type zinc finger" evidence="3">
    <location>
        <begin position="608"/>
        <end position="652"/>
    </location>
</feature>
<dbReference type="GO" id="GO:0008270">
    <property type="term" value="F:zinc ion binding"/>
    <property type="evidence" value="ECO:0007669"/>
    <property type="project" value="InterPro"/>
</dbReference>
<feature type="compositionally biased region" description="Polar residues" evidence="2">
    <location>
        <begin position="869"/>
        <end position="915"/>
    </location>
</feature>
<dbReference type="InterPro" id="IPR039128">
    <property type="entry name" value="TRIP4-like"/>
</dbReference>
<comment type="caution">
    <text evidence="4">The sequence shown here is derived from an EMBL/GenBank/DDBJ whole genome shotgun (WGS) entry which is preliminary data.</text>
</comment>
<dbReference type="GO" id="GO:0005634">
    <property type="term" value="C:nucleus"/>
    <property type="evidence" value="ECO:0007669"/>
    <property type="project" value="InterPro"/>
</dbReference>
<dbReference type="AlphaFoldDB" id="A0A9W8G5T0"/>
<dbReference type="EMBL" id="JANBTW010000050">
    <property type="protein sequence ID" value="KAJ2675217.1"/>
    <property type="molecule type" value="Genomic_DNA"/>
</dbReference>
<dbReference type="InterPro" id="IPR009349">
    <property type="entry name" value="TRIP4/RQT4_C2HC5_Znf"/>
</dbReference>
<feature type="region of interest" description="Disordered" evidence="2">
    <location>
        <begin position="551"/>
        <end position="606"/>
    </location>
</feature>
<dbReference type="GO" id="GO:0045893">
    <property type="term" value="P:positive regulation of DNA-templated transcription"/>
    <property type="evidence" value="ECO:0007669"/>
    <property type="project" value="TreeGrafter"/>
</dbReference>
<evidence type="ECO:0000256" key="2">
    <source>
        <dbReference type="SAM" id="MobiDB-lite"/>
    </source>
</evidence>
<dbReference type="OrthoDB" id="338816at2759"/>
<accession>A0A9W8G5T0</accession>
<proteinExistence type="predicted"/>
<evidence type="ECO:0000259" key="3">
    <source>
        <dbReference type="Pfam" id="PF06221"/>
    </source>
</evidence>
<protein>
    <recommendedName>
        <fullName evidence="3">TRIP4/RQT4 C2HC5-type zinc finger domain-containing protein</fullName>
    </recommendedName>
</protein>
<feature type="region of interest" description="Disordered" evidence="2">
    <location>
        <begin position="479"/>
        <end position="516"/>
    </location>
</feature>
<feature type="compositionally biased region" description="Basic and acidic residues" evidence="2">
    <location>
        <begin position="570"/>
        <end position="597"/>
    </location>
</feature>
<feature type="compositionally biased region" description="Basic and acidic residues" evidence="2">
    <location>
        <begin position="551"/>
        <end position="561"/>
    </location>
</feature>
<feature type="compositionally biased region" description="Polar residues" evidence="2">
    <location>
        <begin position="497"/>
        <end position="516"/>
    </location>
</feature>
<keyword evidence="1" id="KW-0175">Coiled coil</keyword>
<evidence type="ECO:0000313" key="4">
    <source>
        <dbReference type="EMBL" id="KAJ2675217.1"/>
    </source>
</evidence>
<dbReference type="PANTHER" id="PTHR12963:SF4">
    <property type="entry name" value="ACTIVATING SIGNAL COINTEGRATOR 1"/>
    <property type="match status" value="1"/>
</dbReference>
<dbReference type="PANTHER" id="PTHR12963">
    <property type="entry name" value="THYROID RECEPTOR INTERACTING PROTEIN RELATED"/>
    <property type="match status" value="1"/>
</dbReference>
<sequence length="967" mass="109358">MPILTAVIDSLDALGDELCVLDMSRPRYNLTSLGVKHTVERDTKPSFFVRDAEPQEAKLVAPGTKGVYEDMLSRIGVQHANLGVEPDKELDSQAFEEFYDKTVDLADLCQLPDVNERLNQIANNYQEFSIRKEELSTELKRLAVIPRIKQRLARLPQMRKELEEITIQRQEMERETEEHVKTLDSMEKDISYLRMEHSMEQENEEQAIAQLNAKKTELEALKAELETKRRLLVARKESYRKRRPLTAVEHSERMLNELVRVKQNTAEEDPELHGKKDAYIDRLSEIISSSDAIEITNRYLDKVFANTIDSVANEDVDSLEARRASRRLSMTAATPSGRVLAAQLLCILYTQNQMDQGGMTEEELRTQITEFARERQWNPDLTVQAMYEVFAKKLAKRYREDRTHMHELTSEERNWAARQIALVVGASEGDAEPLAEFLVGIEDPNELQNQLFDMLGESPLALDFAFALIAKRFPPVEAPVKKRPVPLPPVNAKESRPQSANTSGSRPQSRKTNIDTADNIIAYRKADPGEIAYFTGVDKSQQVVACNSINHSKEDLQKEPPADQITKQETAAEQKSQRQLKKEKQQQLKQQKEEEMRKKQRANRKRIKCECQASEHLLLTNCLTCGRIICDSEGPGPCMFCDSEVESPNQQLQQHMRRMLRHSEQENKEETAGKANTQKQQKRLAATGGTLYSMKAGGGTTTREASLLWDTPPADDSGHDSNTLKPASAAPSHGKELSEEEYLQLAFKALGIDKASDPGALQEAEAWVKATRRKERLLDYDRTAAQRTKLIDQLSDFDPFAVGKWMSPDEKVEAERRKQEHLCVEEERESRLRRGLRVLRLNFQNGSADLQRPGEDENSDDAIKESSHSKVNQQAKPQSPQRQTSTTNPKNSNAVVAKTQQPRKTASATGGSFANNPLLGSANAPKFVLSSEPAGKKHHAEADDTMAKLRQMLRIQTDVADSELQLF</sequence>
<organism evidence="4 5">
    <name type="scientific">Coemansia spiralis</name>
    <dbReference type="NCBI Taxonomy" id="417178"/>
    <lineage>
        <taxon>Eukaryota</taxon>
        <taxon>Fungi</taxon>
        <taxon>Fungi incertae sedis</taxon>
        <taxon>Zoopagomycota</taxon>
        <taxon>Kickxellomycotina</taxon>
        <taxon>Kickxellomycetes</taxon>
        <taxon>Kickxellales</taxon>
        <taxon>Kickxellaceae</taxon>
        <taxon>Coemansia</taxon>
    </lineage>
</organism>
<dbReference type="GO" id="GO:0180022">
    <property type="term" value="C:RQC-trigger complex"/>
    <property type="evidence" value="ECO:0007669"/>
    <property type="project" value="InterPro"/>
</dbReference>
<dbReference type="Pfam" id="PF06221">
    <property type="entry name" value="zf-C2HC5"/>
    <property type="match status" value="1"/>
</dbReference>
<reference evidence="4" key="1">
    <citation type="submission" date="2022-07" db="EMBL/GenBank/DDBJ databases">
        <title>Phylogenomic reconstructions and comparative analyses of Kickxellomycotina fungi.</title>
        <authorList>
            <person name="Reynolds N.K."/>
            <person name="Stajich J.E."/>
            <person name="Barry K."/>
            <person name="Grigoriev I.V."/>
            <person name="Crous P."/>
            <person name="Smith M.E."/>
        </authorList>
    </citation>
    <scope>NUCLEOTIDE SEQUENCE</scope>
    <source>
        <strain evidence="4">NRRL 3115</strain>
    </source>
</reference>
<dbReference type="GO" id="GO:0072344">
    <property type="term" value="P:rescue of stalled ribosome"/>
    <property type="evidence" value="ECO:0007669"/>
    <property type="project" value="InterPro"/>
</dbReference>
<feature type="region of interest" description="Disordered" evidence="2">
    <location>
        <begin position="847"/>
        <end position="917"/>
    </location>
</feature>
<name>A0A9W8G5T0_9FUNG</name>
<gene>
    <name evidence="4" type="ORF">GGI25_004057</name>
</gene>
<feature type="region of interest" description="Disordered" evidence="2">
    <location>
        <begin position="660"/>
        <end position="737"/>
    </location>
</feature>
<feature type="compositionally biased region" description="Basic and acidic residues" evidence="2">
    <location>
        <begin position="661"/>
        <end position="672"/>
    </location>
</feature>